<feature type="region of interest" description="Disordered" evidence="1">
    <location>
        <begin position="97"/>
        <end position="132"/>
    </location>
</feature>
<organism evidence="2">
    <name type="scientific">Homalodisca liturata</name>
    <dbReference type="NCBI Taxonomy" id="320908"/>
    <lineage>
        <taxon>Eukaryota</taxon>
        <taxon>Metazoa</taxon>
        <taxon>Ecdysozoa</taxon>
        <taxon>Arthropoda</taxon>
        <taxon>Hexapoda</taxon>
        <taxon>Insecta</taxon>
        <taxon>Pterygota</taxon>
        <taxon>Neoptera</taxon>
        <taxon>Paraneoptera</taxon>
        <taxon>Hemiptera</taxon>
        <taxon>Auchenorrhyncha</taxon>
        <taxon>Membracoidea</taxon>
        <taxon>Cicadellidae</taxon>
        <taxon>Cicadellinae</taxon>
        <taxon>Proconiini</taxon>
        <taxon>Homalodisca</taxon>
    </lineage>
</organism>
<sequence length="132" mass="14167">MMVLEGGVLPPPLRLYAAAAAAASNGGCFAPSPVLPPHSLFPHFASRFPLQGFPGIPPGFLHHQHQGPLRFAANLLGRGHPQDIRNDALRRRQQLAIRSANSPDSCQGDSLSKKEGELGSNDDLSSSKRRRS</sequence>
<protein>
    <submittedName>
        <fullName evidence="2">Uncharacterized protein</fullName>
    </submittedName>
</protein>
<feature type="compositionally biased region" description="Polar residues" evidence="1">
    <location>
        <begin position="99"/>
        <end position="110"/>
    </location>
</feature>
<dbReference type="EMBL" id="GECU01021823">
    <property type="protein sequence ID" value="JAS85883.1"/>
    <property type="molecule type" value="Transcribed_RNA"/>
</dbReference>
<gene>
    <name evidence="2" type="ORF">g.58397</name>
</gene>
<evidence type="ECO:0000313" key="2">
    <source>
        <dbReference type="EMBL" id="JAS85883.1"/>
    </source>
</evidence>
<name>A0A1B6IG47_9HEMI</name>
<accession>A0A1B6IG47</accession>
<feature type="non-terminal residue" evidence="2">
    <location>
        <position position="132"/>
    </location>
</feature>
<reference evidence="2" key="1">
    <citation type="submission" date="2015-11" db="EMBL/GenBank/DDBJ databases">
        <title>De novo transcriptome assembly of four potential Pierce s Disease insect vectors from Arizona vineyards.</title>
        <authorList>
            <person name="Tassone E.E."/>
        </authorList>
    </citation>
    <scope>NUCLEOTIDE SEQUENCE</scope>
</reference>
<dbReference type="AlphaFoldDB" id="A0A1B6IG47"/>
<evidence type="ECO:0000256" key="1">
    <source>
        <dbReference type="SAM" id="MobiDB-lite"/>
    </source>
</evidence>
<proteinExistence type="predicted"/>